<dbReference type="Gene3D" id="3.50.50.60">
    <property type="entry name" value="FAD/NAD(P)-binding domain"/>
    <property type="match status" value="1"/>
</dbReference>
<evidence type="ECO:0000256" key="1">
    <source>
        <dbReference type="ARBA" id="ARBA00023002"/>
    </source>
</evidence>
<dbReference type="AlphaFoldDB" id="A0A9P3LBC7"/>
<dbReference type="Proteomes" id="UP000703269">
    <property type="component" value="Unassembled WGS sequence"/>
</dbReference>
<dbReference type="PRINTS" id="PR00368">
    <property type="entry name" value="FADPNR"/>
</dbReference>
<proteinExistence type="predicted"/>
<organism evidence="2 3">
    <name type="scientific">Phanerochaete sordida</name>
    <dbReference type="NCBI Taxonomy" id="48140"/>
    <lineage>
        <taxon>Eukaryota</taxon>
        <taxon>Fungi</taxon>
        <taxon>Dikarya</taxon>
        <taxon>Basidiomycota</taxon>
        <taxon>Agaricomycotina</taxon>
        <taxon>Agaricomycetes</taxon>
        <taxon>Polyporales</taxon>
        <taxon>Phanerochaetaceae</taxon>
        <taxon>Phanerochaete</taxon>
    </lineage>
</organism>
<name>A0A9P3LBC7_9APHY</name>
<dbReference type="InterPro" id="IPR036188">
    <property type="entry name" value="FAD/NAD-bd_sf"/>
</dbReference>
<gene>
    <name evidence="2" type="ORF">PsYK624_054500</name>
</gene>
<keyword evidence="1" id="KW-0560">Oxidoreductase</keyword>
<dbReference type="InterPro" id="IPR050982">
    <property type="entry name" value="Auxin_biosynth/cation_transpt"/>
</dbReference>
<dbReference type="Pfam" id="PF13738">
    <property type="entry name" value="Pyr_redox_3"/>
    <property type="match status" value="1"/>
</dbReference>
<dbReference type="PANTHER" id="PTHR43539:SF68">
    <property type="entry name" value="FLAVIN-BINDING MONOOXYGENASE-LIKE PROTEIN (AFU_ORTHOLOGUE AFUA_4G09220)"/>
    <property type="match status" value="1"/>
</dbReference>
<dbReference type="SUPFAM" id="SSF51905">
    <property type="entry name" value="FAD/NAD(P)-binding domain"/>
    <property type="match status" value="1"/>
</dbReference>
<dbReference type="EMBL" id="BPQB01000012">
    <property type="protein sequence ID" value="GJE89351.1"/>
    <property type="molecule type" value="Genomic_DNA"/>
</dbReference>
<evidence type="ECO:0000313" key="3">
    <source>
        <dbReference type="Proteomes" id="UP000703269"/>
    </source>
</evidence>
<dbReference type="PANTHER" id="PTHR43539">
    <property type="entry name" value="FLAVIN-BINDING MONOOXYGENASE-LIKE PROTEIN (AFU_ORTHOLOGUE AFUA_4G09220)"/>
    <property type="match status" value="1"/>
</dbReference>
<protein>
    <submittedName>
        <fullName evidence="2">NAD(P)/FAD-dependent oxidoreductase</fullName>
    </submittedName>
</protein>
<keyword evidence="3" id="KW-1185">Reference proteome</keyword>
<dbReference type="OrthoDB" id="74360at2759"/>
<reference evidence="2 3" key="1">
    <citation type="submission" date="2021-08" db="EMBL/GenBank/DDBJ databases">
        <title>Draft Genome Sequence of Phanerochaete sordida strain YK-624.</title>
        <authorList>
            <person name="Mori T."/>
            <person name="Dohra H."/>
            <person name="Suzuki T."/>
            <person name="Kawagishi H."/>
            <person name="Hirai H."/>
        </authorList>
    </citation>
    <scope>NUCLEOTIDE SEQUENCE [LARGE SCALE GENOMIC DNA]</scope>
    <source>
        <strain evidence="2 3">YK-624</strain>
    </source>
</reference>
<accession>A0A9P3LBC7</accession>
<comment type="caution">
    <text evidence="2">The sequence shown here is derived from an EMBL/GenBank/DDBJ whole genome shotgun (WGS) entry which is preliminary data.</text>
</comment>
<sequence length="618" mass="68366">MATDNGHIKTPSLSFDDDYFARQLPTFASLGATPPENPDAQAIAHAWADSFADHIARQDVAGLVGSLLHPASWWRDLFALTWDLRSFAGSAAITTFLHDCLPRSGLGELTLESAVHQPLFPDLAWILVRFAFSTRVATGKGTARLVYGPDGVWRAFAVSTQLDGLKGHPERLGDLRDFRTDLGDWAERRAEEREFVEKDPEALVIGGGHGGLDIAAYLKTLGVSCLVVEKNERVGDNWRKRYDSLTLHDPIWSNHMPYLPFPSSWPVFPPASKIADWLEFYVNALDLNVWTSTEAVSAVRNEETKKWDVTVRRGDGSERTLHVDNIILAQGFTFKKVDFPGQEEFQGKLMHSTQYRSTKNLDAKKVVIIGAATSAHDIASDCVKHGIGDVTMIQRSSTYIISNAGVRTLMPASDWEQRPREEVELDSFSMSFKLQFPLHARFVAALREMDRELLDGLTRTGYRVGNGAKDDCGPFRLFTDRGGGHYIETGTCQRIIDGKIKVKSGSGIERITATGVTLADGTELPADVIIVATGVDSERVPARKLLGPEVGARVPGLWGLNAEGELRGAWHELDGLDNMWSTMGNFAICRFYAKLIALQVKAKQERIFGPRYAPPSSR</sequence>
<dbReference type="GO" id="GO:0004497">
    <property type="term" value="F:monooxygenase activity"/>
    <property type="evidence" value="ECO:0007669"/>
    <property type="project" value="TreeGrafter"/>
</dbReference>
<dbReference type="GO" id="GO:0050660">
    <property type="term" value="F:flavin adenine dinucleotide binding"/>
    <property type="evidence" value="ECO:0007669"/>
    <property type="project" value="TreeGrafter"/>
</dbReference>
<evidence type="ECO:0000313" key="2">
    <source>
        <dbReference type="EMBL" id="GJE89351.1"/>
    </source>
</evidence>